<dbReference type="GO" id="GO:0000151">
    <property type="term" value="C:ubiquitin ligase complex"/>
    <property type="evidence" value="ECO:0007669"/>
    <property type="project" value="TreeGrafter"/>
</dbReference>
<dbReference type="FunFam" id="1.20.5.260:FF:000001">
    <property type="entry name" value="Cytochrome b-c1 complex subunit 9"/>
    <property type="match status" value="1"/>
</dbReference>
<evidence type="ECO:0000256" key="13">
    <source>
        <dbReference type="ARBA" id="ARBA00022833"/>
    </source>
</evidence>
<dbReference type="InterPro" id="IPR055194">
    <property type="entry name" value="UBR1-like_WH"/>
</dbReference>
<dbReference type="PROSITE" id="PS51157">
    <property type="entry name" value="ZF_UBR"/>
    <property type="match status" value="1"/>
</dbReference>
<evidence type="ECO:0000256" key="15">
    <source>
        <dbReference type="ARBA" id="ARBA00022989"/>
    </source>
</evidence>
<dbReference type="PANTHER" id="PTHR21497:SF26">
    <property type="entry name" value="E3 UBIQUITIN-PROTEIN LIGASE UBR1"/>
    <property type="match status" value="1"/>
</dbReference>
<comment type="similarity">
    <text evidence="18 20">Belongs to the E3 ubiquitin-protein ligase UBR1-like family.</text>
</comment>
<dbReference type="InterPro" id="IPR044046">
    <property type="entry name" value="E3_ligase_UBR-like_C"/>
</dbReference>
<sequence>MDSFKDIKGSAERAVMDKELKSYVYRYLYYMISDNGRLLPCMFPASSADEFPRNVDEAMDIKPSSKPWYKIDENGGHSRFNHAGRICASKFKVGEPIYRCKECSFDDTCVICVNCFNPKDHVGHHVYTSICSEFNNGICDCGDTEAWNHDMHCKADENHDNEEDDFDDHDGNLSTMIENVLIELFDHFIDVFNQNLEPLPTIQKPLIAKLRYFIQNGKYDDQANMLRRLTYRNRYMDEQDSLEPSQADSATAMGPLQTLKDYAILVYNDEFHNYSQASTAIRQGGPDNKHIDLLTAKIDSEGRSLLRCSADFASLMDGFFSVQSNGLSCTVTQWNEYLHQETCKYCIMWINDCLNIPNSSFQSLFRESIGKVLCSEYSPLYPSVDMTSVVRDYFSDSYMRDDPYLYSDYSVLGEGVKIPLGRHNSLDPNDIFAISPVLNKVIPEDSHQYKNSRLQFVLFLENRYWKKLRKTVQDLIIPTLASSAVYKPMFCDQLVEIFPHLTRSVTFMDREPQLTSLRESVVQLFTCPTTAQSIFQSGRFKYVIWSVIDVFVDFSTMDEVTLVWQRVQRSNPSKSYSISFKQGLYAVETLLSKITDPNLLLKSEEFIMIVTLCKLFNGAWKIKRKEGEHVLREDQHFIPYLEYTTSIYSIIQTFDKVLQQSKGQIDHKLLVNAINLLDSFLGHRNLPYKLYKDFEIIKFQISKDRVSFMNPVHTLFSFLVQHVPLETSISVLSQSKDYLVISDFALRSVVLCSQIDIGFWVRNGMSVLHQSAYYKNNPEMSSYSRDIQLNQLAFLVEKDDYQRVMYNMLDRWELLDWFDRSVSFTETVYEDKVSSIVQQFVAFLYQILVERDFYKKFSNLEEKQLYNIKNAIIYKLYAEPLSYTDLLNDIPDYLTESVSLFDAALEEVSTYIEPKGLEDNGVFKLKKELYKSIDPLRLLNMGNDIEHSATIFKSHLTDNKEKRTKIVVKPQLLELDELDPCVRELGDFTRTNLFAKLIYKLLKLTVSDPGLSFTYELLHFIHAIFKDDEMVNGKNSLPEAYIQKPICDLLLSIIDSESGSFSENVVATADYLLENMIMKRPSAILESLAECFGTKYIEEFKTRKANQGVNFEETDQQRKRRLAKDRQQQIMNRFSRQQKKFMDKHEKYVAAKDEDIDMDIEDSDGDPDKFHCSLCHDDAFDDIFVIPIYQGFSPIFLASDPTPMEIYKSWHGFDNNEHLATYNTDLFYKKKEPGANHLMHEATQKVIVSCNHTVHYRCFKHYIDKKRYSTDLFICPLCQTYSNSVIPVETSKIQYGDLLLQQKLAEGTDKSLLERFAENGCDCNEATEKIILSLKDSNRASRSSRNDPVWMQDRFLTLSLQLSNNICMLELLSRLDKNPFQSLLSGEEQKFKTLQSILKSLVVYAHLKTNLEDKVSEFHEDISNSNLPNVSFFRIVEMTLRSKLSFKECLLEVLQEQLNGLIKVFGSFYRKYEHELQSQTCMESNDYSSILKTAILGAGFSNEVEKHTLDLFYGFLVSELIPTLRRSVILLQVLNQFITGGEDLVFNGNHMLSSICSDTKEDHFHRLLHFILQIDFFGLLKSSLGSSNNETTLTQAPSEFCNIIKLADLATHLNTYVTNNKNIVLQEENDQKLKNTVNRLDYKICLVCGVKIHARTDGLEMQKHMDRCSHGSSGLFLIPNISQICLYLNKPNCNVNISAPYLNSHGESGRNAIERGDLTVLNHARYEHLTRLWISNGIPGYISRVMGDDFRVAMANNRTFTRNMFWRPGAAFNAGGDSSDEDNLNDDEFMEDDNAELRFRQPEVEFRINGGPFDEDIPIRLPPERGDIHDFFEFVQNMRGGVQGDGVNIPTTEDIIEQLQGNAVNGFFRRADNRRNRDMDDQSEDEVAALLSDEEVALHSDDEATQHSDDEDEDYEDAGDGEQEPFANEGQDSVYDSAEQGSDLDEIEHISFASTVYNTIFKRNSVFVGTVFASAFVFQAAFDMGVTSWYENHNKGKLWKDIKGGIMNGEEEEEDDE</sequence>
<keyword evidence="24" id="KW-1185">Reference proteome</keyword>
<dbReference type="CDD" id="cd19672">
    <property type="entry name" value="UBR-box_UBR1_like"/>
    <property type="match status" value="1"/>
</dbReference>
<dbReference type="SMART" id="SM00396">
    <property type="entry name" value="ZnF_UBR1"/>
    <property type="match status" value="1"/>
</dbReference>
<dbReference type="SUPFAM" id="SSF57850">
    <property type="entry name" value="RING/U-box"/>
    <property type="match status" value="1"/>
</dbReference>
<dbReference type="Pfam" id="PF18995">
    <property type="entry name" value="PRT6_C"/>
    <property type="match status" value="1"/>
</dbReference>
<dbReference type="GO" id="GO:0008270">
    <property type="term" value="F:zinc ion binding"/>
    <property type="evidence" value="ECO:0007669"/>
    <property type="project" value="UniProtKB-UniRule"/>
</dbReference>
<keyword evidence="15" id="KW-1133">Transmembrane helix</keyword>
<comment type="similarity">
    <text evidence="4">Belongs to the UQCR10/QCR9 family.</text>
</comment>
<evidence type="ECO:0000256" key="4">
    <source>
        <dbReference type="ARBA" id="ARBA00007856"/>
    </source>
</evidence>
<dbReference type="GO" id="GO:0016567">
    <property type="term" value="P:protein ubiquitination"/>
    <property type="evidence" value="ECO:0007669"/>
    <property type="project" value="UniProtKB-UniRule"/>
</dbReference>
<dbReference type="InterPro" id="IPR036656">
    <property type="entry name" value="QCR9_sf"/>
</dbReference>
<gene>
    <name evidence="23" type="ORF">KLDO_g4327.t2</name>
</gene>
<dbReference type="Gene3D" id="2.10.110.30">
    <property type="match status" value="1"/>
</dbReference>
<proteinExistence type="inferred from homology"/>
<evidence type="ECO:0000256" key="19">
    <source>
        <dbReference type="PROSITE-ProRule" id="PRU00508"/>
    </source>
</evidence>
<dbReference type="GO" id="GO:0071596">
    <property type="term" value="P:ubiquitin-dependent protein catabolic process via the N-end rule pathway"/>
    <property type="evidence" value="ECO:0007669"/>
    <property type="project" value="UniProtKB-UniRule"/>
</dbReference>
<dbReference type="Proteomes" id="UP000031516">
    <property type="component" value="Unassembled WGS sequence"/>
</dbReference>
<evidence type="ECO:0000313" key="23">
    <source>
        <dbReference type="EMBL" id="CDO96108.1"/>
    </source>
</evidence>
<evidence type="ECO:0000256" key="16">
    <source>
        <dbReference type="ARBA" id="ARBA00023128"/>
    </source>
</evidence>
<evidence type="ECO:0000256" key="14">
    <source>
        <dbReference type="ARBA" id="ARBA00022982"/>
    </source>
</evidence>
<keyword evidence="14" id="KW-0249">Electron transport</keyword>
<keyword evidence="7 20" id="KW-0808">Transferase</keyword>
<evidence type="ECO:0000256" key="7">
    <source>
        <dbReference type="ARBA" id="ARBA00022679"/>
    </source>
</evidence>
<dbReference type="EC" id="2.3.2.27" evidence="20"/>
<keyword evidence="8" id="KW-0812">Transmembrane</keyword>
<name>A0A0A8LD52_9SACH</name>
<evidence type="ECO:0000256" key="1">
    <source>
        <dbReference type="ARBA" id="ARBA00000900"/>
    </source>
</evidence>
<evidence type="ECO:0000256" key="10">
    <source>
        <dbReference type="ARBA" id="ARBA00022771"/>
    </source>
</evidence>
<comment type="caution">
    <text evidence="23">The sequence shown here is derived from an EMBL/GenBank/DDBJ whole genome shotgun (WGS) entry which is preliminary data.</text>
</comment>
<keyword evidence="12" id="KW-0999">Mitochondrion inner membrane</keyword>
<evidence type="ECO:0000256" key="3">
    <source>
        <dbReference type="ARBA" id="ARBA00004906"/>
    </source>
</evidence>
<dbReference type="FunFam" id="2.10.110.30:FF:000002">
    <property type="entry name" value="Putative e3 ubiquitin-protein ligase ubr3"/>
    <property type="match status" value="1"/>
</dbReference>
<evidence type="ECO:0000256" key="20">
    <source>
        <dbReference type="RuleBase" id="RU366018"/>
    </source>
</evidence>
<evidence type="ECO:0000256" key="17">
    <source>
        <dbReference type="ARBA" id="ARBA00023136"/>
    </source>
</evidence>
<dbReference type="Gene3D" id="1.20.5.260">
    <property type="entry name" value="Cytochrome b-c1 complex subunit 9"/>
    <property type="match status" value="1"/>
</dbReference>
<dbReference type="PANTHER" id="PTHR21497">
    <property type="entry name" value="UBIQUITIN LIGASE E3 ALPHA-RELATED"/>
    <property type="match status" value="1"/>
</dbReference>
<evidence type="ECO:0000256" key="21">
    <source>
        <dbReference type="SAM" id="MobiDB-lite"/>
    </source>
</evidence>
<evidence type="ECO:0000313" key="24">
    <source>
        <dbReference type="Proteomes" id="UP000031516"/>
    </source>
</evidence>
<comment type="catalytic activity">
    <reaction evidence="1 20">
        <text>S-ubiquitinyl-[E2 ubiquitin-conjugating enzyme]-L-cysteine + [acceptor protein]-L-lysine = [E2 ubiquitin-conjugating enzyme]-L-cysteine + N(6)-ubiquitinyl-[acceptor protein]-L-lysine.</text>
        <dbReference type="EC" id="2.3.2.27"/>
    </reaction>
</comment>
<evidence type="ECO:0000256" key="11">
    <source>
        <dbReference type="ARBA" id="ARBA00022786"/>
    </source>
</evidence>
<keyword evidence="17" id="KW-0472">Membrane</keyword>
<dbReference type="EMBL" id="CCBQ010000046">
    <property type="protein sequence ID" value="CDO96108.1"/>
    <property type="molecule type" value="Genomic_DNA"/>
</dbReference>
<keyword evidence="16" id="KW-0496">Mitochondrion</keyword>
<evidence type="ECO:0000256" key="8">
    <source>
        <dbReference type="ARBA" id="ARBA00022692"/>
    </source>
</evidence>
<feature type="zinc finger region" description="UBR-type" evidence="19">
    <location>
        <begin position="85"/>
        <end position="158"/>
    </location>
</feature>
<dbReference type="GO" id="GO:0005743">
    <property type="term" value="C:mitochondrial inner membrane"/>
    <property type="evidence" value="ECO:0007669"/>
    <property type="project" value="UniProtKB-SubCell"/>
</dbReference>
<comment type="function">
    <text evidence="20">Ubiquitin ligase protein which is a component of the N-end rule pathway. Recognizes and binds to proteins bearing specific N-terminal residues that are destabilizing according to the N-end rule, leading to their ubiquitination and subsequent degradation.</text>
</comment>
<evidence type="ECO:0000256" key="12">
    <source>
        <dbReference type="ARBA" id="ARBA00022792"/>
    </source>
</evidence>
<dbReference type="SUPFAM" id="SSF81514">
    <property type="entry name" value="Subunit X (non-heme 7 kDa protein) of cytochrome bc1 complex (Ubiquinol-cytochrome c reductase)"/>
    <property type="match status" value="1"/>
</dbReference>
<comment type="subcellular location">
    <subcellularLocation>
        <location evidence="2">Mitochondrion inner membrane</location>
        <topology evidence="2">Single-pass membrane protein</topology>
    </subcellularLocation>
</comment>
<organism evidence="23 24">
    <name type="scientific">Kluyveromyces dobzhanskii CBS 2104</name>
    <dbReference type="NCBI Taxonomy" id="1427455"/>
    <lineage>
        <taxon>Eukaryota</taxon>
        <taxon>Fungi</taxon>
        <taxon>Dikarya</taxon>
        <taxon>Ascomycota</taxon>
        <taxon>Saccharomycotina</taxon>
        <taxon>Saccharomycetes</taxon>
        <taxon>Saccharomycetales</taxon>
        <taxon>Saccharomycetaceae</taxon>
        <taxon>Kluyveromyces</taxon>
    </lineage>
</organism>
<evidence type="ECO:0000256" key="6">
    <source>
        <dbReference type="ARBA" id="ARBA00022660"/>
    </source>
</evidence>
<reference evidence="23 24" key="1">
    <citation type="submission" date="2014-03" db="EMBL/GenBank/DDBJ databases">
        <title>The genome of Kluyveromyces dobzhanskii.</title>
        <authorList>
            <person name="Nystedt B."/>
            <person name="Astrom S."/>
        </authorList>
    </citation>
    <scope>NUCLEOTIDE SEQUENCE [LARGE SCALE GENOMIC DNA]</scope>
    <source>
        <strain evidence="23 24">CBS 2104</strain>
    </source>
</reference>
<evidence type="ECO:0000256" key="18">
    <source>
        <dbReference type="ARBA" id="ARBA00046341"/>
    </source>
</evidence>
<dbReference type="OrthoDB" id="26387at2759"/>
<accession>A0A0A8LD52</accession>
<keyword evidence="5" id="KW-0813">Transport</keyword>
<dbReference type="InterPro" id="IPR039164">
    <property type="entry name" value="UBR1-like"/>
</dbReference>
<keyword evidence="11 20" id="KW-0833">Ubl conjugation pathway</keyword>
<keyword evidence="9 20" id="KW-0479">Metal-binding</keyword>
<feature type="domain" description="UBR-type" evidence="22">
    <location>
        <begin position="85"/>
        <end position="158"/>
    </location>
</feature>
<dbReference type="InterPro" id="IPR003126">
    <property type="entry name" value="Znf_UBR"/>
</dbReference>
<keyword evidence="13 20" id="KW-0862">Zinc</keyword>
<comment type="pathway">
    <text evidence="3 20">Protein modification; protein ubiquitination.</text>
</comment>
<dbReference type="GO" id="GO:0006122">
    <property type="term" value="P:mitochondrial electron transport, ubiquinol to cytochrome c"/>
    <property type="evidence" value="ECO:0007669"/>
    <property type="project" value="InterPro"/>
</dbReference>
<evidence type="ECO:0000259" key="22">
    <source>
        <dbReference type="PROSITE" id="PS51157"/>
    </source>
</evidence>
<dbReference type="Pfam" id="PF22960">
    <property type="entry name" value="WHD_UBR1"/>
    <property type="match status" value="1"/>
</dbReference>
<feature type="compositionally biased region" description="Basic and acidic residues" evidence="21">
    <location>
        <begin position="1896"/>
        <end position="1908"/>
    </location>
</feature>
<feature type="compositionally biased region" description="Acidic residues" evidence="21">
    <location>
        <begin position="1909"/>
        <end position="1923"/>
    </location>
</feature>
<dbReference type="InterPro" id="IPR008027">
    <property type="entry name" value="QCR9"/>
</dbReference>
<dbReference type="Pfam" id="PF02207">
    <property type="entry name" value="zf-UBR"/>
    <property type="match status" value="1"/>
</dbReference>
<dbReference type="UniPathway" id="UPA00143"/>
<protein>
    <recommendedName>
        <fullName evidence="20">E3 ubiquitin-protein ligase</fullName>
        <ecNumber evidence="20">2.3.2.27</ecNumber>
    </recommendedName>
</protein>
<dbReference type="GO" id="GO:0045275">
    <property type="term" value="C:respiratory chain complex III"/>
    <property type="evidence" value="ECO:0007669"/>
    <property type="project" value="InterPro"/>
</dbReference>
<dbReference type="GO" id="GO:0061630">
    <property type="term" value="F:ubiquitin protein ligase activity"/>
    <property type="evidence" value="ECO:0007669"/>
    <property type="project" value="UniProtKB-UniRule"/>
</dbReference>
<feature type="region of interest" description="Disordered" evidence="21">
    <location>
        <begin position="1896"/>
        <end position="1938"/>
    </location>
</feature>
<evidence type="ECO:0000256" key="2">
    <source>
        <dbReference type="ARBA" id="ARBA00004434"/>
    </source>
</evidence>
<keyword evidence="10 20" id="KW-0863">Zinc-finger</keyword>
<keyword evidence="6" id="KW-0679">Respiratory chain</keyword>
<evidence type="ECO:0000256" key="5">
    <source>
        <dbReference type="ARBA" id="ARBA00022448"/>
    </source>
</evidence>
<dbReference type="Pfam" id="PF05365">
    <property type="entry name" value="UCR_UQCRX_QCR9"/>
    <property type="match status" value="1"/>
</dbReference>
<evidence type="ECO:0000256" key="9">
    <source>
        <dbReference type="ARBA" id="ARBA00022723"/>
    </source>
</evidence>